<organism evidence="1">
    <name type="scientific">Leptolyngbya sp. NK1-12</name>
    <dbReference type="NCBI Taxonomy" id="2547451"/>
    <lineage>
        <taxon>Bacteria</taxon>
        <taxon>Bacillati</taxon>
        <taxon>Cyanobacteriota</taxon>
        <taxon>Cyanophyceae</taxon>
        <taxon>Leptolyngbyales</taxon>
        <taxon>Leptolyngbyaceae</taxon>
        <taxon>Leptolyngbya group</taxon>
        <taxon>Leptolyngbya</taxon>
    </lineage>
</organism>
<evidence type="ECO:0000313" key="1">
    <source>
        <dbReference type="EMBL" id="WNZ22113.1"/>
    </source>
</evidence>
<dbReference type="AlphaFoldDB" id="A0AA97APS0"/>
<gene>
    <name evidence="1" type="ORF">HJG54_04000</name>
</gene>
<dbReference type="Pfam" id="PF00805">
    <property type="entry name" value="Pentapeptide"/>
    <property type="match status" value="1"/>
</dbReference>
<reference evidence="1" key="1">
    <citation type="submission" date="2020-05" db="EMBL/GenBank/DDBJ databases">
        <authorList>
            <person name="Zhu T."/>
            <person name="Keshari N."/>
            <person name="Lu X."/>
        </authorList>
    </citation>
    <scope>NUCLEOTIDE SEQUENCE</scope>
    <source>
        <strain evidence="1">NK1-12</strain>
    </source>
</reference>
<name>A0AA97APS0_9CYAN</name>
<proteinExistence type="predicted"/>
<sequence length="89" mass="9483">MQRNFYLRLSSSLVLSAGLLLGLTPLLSEIETKVNLNGANLNGVALNGVVLNGLGLNGLRINGTHLETSSHPSLQLQLEGSQLVLHVNR</sequence>
<dbReference type="RefSeq" id="WP_316433498.1">
    <property type="nucleotide sequence ID" value="NZ_CP053586.1"/>
</dbReference>
<protein>
    <submittedName>
        <fullName evidence="1">Uncharacterized protein</fullName>
    </submittedName>
</protein>
<dbReference type="InterPro" id="IPR001646">
    <property type="entry name" value="5peptide_repeat"/>
</dbReference>
<dbReference type="EMBL" id="CP053586">
    <property type="protein sequence ID" value="WNZ22113.1"/>
    <property type="molecule type" value="Genomic_DNA"/>
</dbReference>
<accession>A0AA97APS0</accession>